<protein>
    <submittedName>
        <fullName evidence="1">Uncharacterized protein</fullName>
    </submittedName>
</protein>
<accession>A0AAU7E0X5</accession>
<gene>
    <name evidence="1" type="ORF">V5R04_07670</name>
</gene>
<dbReference type="AlphaFoldDB" id="A0AAU7E0X5"/>
<evidence type="ECO:0000313" key="1">
    <source>
        <dbReference type="EMBL" id="XBH23075.1"/>
    </source>
</evidence>
<dbReference type="EMBL" id="CP146203">
    <property type="protein sequence ID" value="XBH23075.1"/>
    <property type="molecule type" value="Genomic_DNA"/>
</dbReference>
<reference evidence="1" key="1">
    <citation type="submission" date="2024-02" db="EMBL/GenBank/DDBJ databases">
        <title>Tomenella chthoni gen. nov. sp. nov., a member of the family Jonesiaceae isolated from bat guano.</title>
        <authorList>
            <person name="Miller S.L."/>
            <person name="King J."/>
            <person name="Sankaranarayanan K."/>
            <person name="Lawson P.A."/>
        </authorList>
    </citation>
    <scope>NUCLEOTIDE SEQUENCE</scope>
    <source>
        <strain evidence="1">BS-20</strain>
    </source>
</reference>
<sequence length="96" mass="10014">MLAPAGPGDWAPSEVRVGASVDLLRVSGTGLSCIDWWLPAGVDKLLPDAVGILEGDVVADVGVDDQGETAEVDHQLNLHDFDKAAHSVVVKPPHTP</sequence>
<name>A0AAU7E0X5_9MICO</name>
<proteinExistence type="predicted"/>
<organism evidence="1">
    <name type="scientific">Jonesiaceae bacterium BS-20</name>
    <dbReference type="NCBI Taxonomy" id="3120821"/>
    <lineage>
        <taxon>Bacteria</taxon>
        <taxon>Bacillati</taxon>
        <taxon>Actinomycetota</taxon>
        <taxon>Actinomycetes</taxon>
        <taxon>Micrococcales</taxon>
        <taxon>Jonesiaceae</taxon>
    </lineage>
</organism>